<dbReference type="InterPro" id="IPR000595">
    <property type="entry name" value="cNMP-bd_dom"/>
</dbReference>
<feature type="domain" description="Cyclic nucleotide-binding" evidence="4">
    <location>
        <begin position="16"/>
        <end position="81"/>
    </location>
</feature>
<dbReference type="Pfam" id="PF00027">
    <property type="entry name" value="cNMP_binding"/>
    <property type="match status" value="1"/>
</dbReference>
<dbReference type="CDD" id="cd00038">
    <property type="entry name" value="CAP_ED"/>
    <property type="match status" value="1"/>
</dbReference>
<dbReference type="InterPro" id="IPR014710">
    <property type="entry name" value="RmlC-like_jellyroll"/>
</dbReference>
<evidence type="ECO:0000313" key="6">
    <source>
        <dbReference type="Proteomes" id="UP000700059"/>
    </source>
</evidence>
<dbReference type="Proteomes" id="UP000700059">
    <property type="component" value="Unassembled WGS sequence"/>
</dbReference>
<evidence type="ECO:0000256" key="1">
    <source>
        <dbReference type="ARBA" id="ARBA00023015"/>
    </source>
</evidence>
<dbReference type="SUPFAM" id="SSF46785">
    <property type="entry name" value="Winged helix' DNA-binding domain"/>
    <property type="match status" value="1"/>
</dbReference>
<reference evidence="5 6" key="1">
    <citation type="submission" date="2021-08" db="EMBL/GenBank/DDBJ databases">
        <title>Helicobacter spp. isolated from feces of Anatolian Ground Squirrel (Spermophilus xanthoprymnus) in Turkey.</title>
        <authorList>
            <person name="Aydin F."/>
            <person name="Abay S."/>
            <person name="Kayman T."/>
            <person name="Karakaya E."/>
            <person name="Saticioglu I.B."/>
        </authorList>
    </citation>
    <scope>NUCLEOTIDE SEQUENCE [LARGE SCALE GENOMIC DNA]</scope>
    <source>
        <strain evidence="5 6">Faydin-H70</strain>
    </source>
</reference>
<keyword evidence="1" id="KW-0805">Transcription regulation</keyword>
<dbReference type="EMBL" id="JAIGYQ010000006">
    <property type="protein sequence ID" value="MBX7490915.1"/>
    <property type="molecule type" value="Genomic_DNA"/>
</dbReference>
<dbReference type="InterPro" id="IPR012318">
    <property type="entry name" value="HTH_CRP"/>
</dbReference>
<dbReference type="InterPro" id="IPR018490">
    <property type="entry name" value="cNMP-bd_dom_sf"/>
</dbReference>
<proteinExistence type="predicted"/>
<evidence type="ECO:0000259" key="4">
    <source>
        <dbReference type="PROSITE" id="PS50042"/>
    </source>
</evidence>
<organism evidence="5 6">
    <name type="scientific">Helicobacter turcicus</name>
    <dbReference type="NCBI Taxonomy" id="2867412"/>
    <lineage>
        <taxon>Bacteria</taxon>
        <taxon>Pseudomonadati</taxon>
        <taxon>Campylobacterota</taxon>
        <taxon>Epsilonproteobacteria</taxon>
        <taxon>Campylobacterales</taxon>
        <taxon>Helicobacteraceae</taxon>
        <taxon>Helicobacter</taxon>
    </lineage>
</organism>
<dbReference type="SMART" id="SM00419">
    <property type="entry name" value="HTH_CRP"/>
    <property type="match status" value="1"/>
</dbReference>
<accession>A0ABS7JNE1</accession>
<dbReference type="PROSITE" id="PS50042">
    <property type="entry name" value="CNMP_BINDING_3"/>
    <property type="match status" value="1"/>
</dbReference>
<evidence type="ECO:0000313" key="5">
    <source>
        <dbReference type="EMBL" id="MBX7490915.1"/>
    </source>
</evidence>
<dbReference type="SUPFAM" id="SSF51206">
    <property type="entry name" value="cAMP-binding domain-like"/>
    <property type="match status" value="1"/>
</dbReference>
<keyword evidence="3" id="KW-0804">Transcription</keyword>
<dbReference type="Gene3D" id="2.60.120.10">
    <property type="entry name" value="Jelly Rolls"/>
    <property type="match status" value="1"/>
</dbReference>
<sequence length="224" mass="26233">MELFLQNSNPLANYAPFNTLSQETMESLLTITTFKTYKQKEIILYEEEVKDSLFFLLEGAVKLYKVGRFENEVFLGILESGLLMDFKFEFHTFSSFCNIECIKDSYIACFQAKKLHTLLEQNQEILTLFFKATQHKLELFTEVIQKELIFDGTAKLAYTLFYQLDSFNARKKQENAALLNIQPETLSRILKKLHRDAILSTDAQGKIKILDFQRLQYIFKQETL</sequence>
<name>A0ABS7JNE1_9HELI</name>
<dbReference type="Gene3D" id="1.10.10.10">
    <property type="entry name" value="Winged helix-like DNA-binding domain superfamily/Winged helix DNA-binding domain"/>
    <property type="match status" value="1"/>
</dbReference>
<keyword evidence="2" id="KW-0238">DNA-binding</keyword>
<evidence type="ECO:0000256" key="3">
    <source>
        <dbReference type="ARBA" id="ARBA00023163"/>
    </source>
</evidence>
<keyword evidence="6" id="KW-1185">Reference proteome</keyword>
<evidence type="ECO:0000256" key="2">
    <source>
        <dbReference type="ARBA" id="ARBA00023125"/>
    </source>
</evidence>
<dbReference type="Pfam" id="PF13545">
    <property type="entry name" value="HTH_Crp_2"/>
    <property type="match status" value="1"/>
</dbReference>
<comment type="caution">
    <text evidence="5">The sequence shown here is derived from an EMBL/GenBank/DDBJ whole genome shotgun (WGS) entry which is preliminary data.</text>
</comment>
<gene>
    <name evidence="5" type="ORF">K4G57_05490</name>
</gene>
<dbReference type="SMART" id="SM00100">
    <property type="entry name" value="cNMP"/>
    <property type="match status" value="1"/>
</dbReference>
<dbReference type="InterPro" id="IPR036390">
    <property type="entry name" value="WH_DNA-bd_sf"/>
</dbReference>
<dbReference type="InterPro" id="IPR036388">
    <property type="entry name" value="WH-like_DNA-bd_sf"/>
</dbReference>
<protein>
    <submittedName>
        <fullName evidence="5">Crp/Fnr family transcriptional regulator</fullName>
    </submittedName>
</protein>